<keyword evidence="3" id="KW-0378">Hydrolase</keyword>
<feature type="region of interest" description="Disordered" evidence="5">
    <location>
        <begin position="1"/>
        <end position="145"/>
    </location>
</feature>
<name>A0AAE0KKE1_9PEZI</name>
<dbReference type="PANTHER" id="PTHR12801">
    <property type="entry name" value="RNA EXONUCLEASE REXO1 / RECO3 FAMILY MEMBER-RELATED"/>
    <property type="match status" value="1"/>
</dbReference>
<sequence>MDAVLKNFKNIPCPSGDKCDKPSCPWQHAWDKKLASPNSSPGPVPLQSQDASDGPRKRRKLSSEPETTQKHPGGVLTTKTPISPPPLKRKVLQPSKPSAVSAATRLPARSAASSPTTAKPAQPVTPATTVAPRKAEQLNPRHLKSTAPAAHDFRLRAVKLLHTEFLRLNNELKKIAGAGADEQSLILSAQDLIWMALDDEERMATDKPSIYTNVIKNRIMSYKRMTPAQWLAERAAERKKKEDAKKPVVKSFLGRPKVVKTGLTQQQEVDFLHHILTPITSLAGSGYVPTIPADEDIDKARAGQEASKGWEKCDRCSARFQVFPGRREEDGALASGGKCVHHWGRLYFPEKAPGDVDRPAKRYKCCGQAVGDSAGCVTGDTHVFKSGAPASLAALIPFAETPANPLAPKDRAVCFDCEMCYTVYGMELVRVTATSWPDGEELLDILVHPVGEILDLNSRFSGIFPEDIVNAEPWSANKSQVKSEPTSKHDQDKEEGEVEEAPRKKIQIVSSPVVARDLFFSLISPETPLIGHGLENDLNAMRIVHPTIVDTILLYPHPKGLPYRLGLKALMTNRLNRSIQVEVDGKIVGHDSAEDARAAGELVRLKVQEKWQEMKALGWTLVDGIFIPPGAKNTSSLGNLTETFLEQGAAA</sequence>
<evidence type="ECO:0000256" key="1">
    <source>
        <dbReference type="ARBA" id="ARBA00006357"/>
    </source>
</evidence>
<reference evidence="7" key="2">
    <citation type="submission" date="2023-06" db="EMBL/GenBank/DDBJ databases">
        <authorList>
            <consortium name="Lawrence Berkeley National Laboratory"/>
            <person name="Haridas S."/>
            <person name="Hensen N."/>
            <person name="Bonometti L."/>
            <person name="Westerberg I."/>
            <person name="Brannstrom I.O."/>
            <person name="Guillou S."/>
            <person name="Cros-Aarteil S."/>
            <person name="Calhoun S."/>
            <person name="Kuo A."/>
            <person name="Mondo S."/>
            <person name="Pangilinan J."/>
            <person name="Riley R."/>
            <person name="LaButti K."/>
            <person name="Andreopoulos B."/>
            <person name="Lipzen A."/>
            <person name="Chen C."/>
            <person name="Yanf M."/>
            <person name="Daum C."/>
            <person name="Ng V."/>
            <person name="Clum A."/>
            <person name="Steindorff A."/>
            <person name="Ohm R."/>
            <person name="Martin F."/>
            <person name="Silar P."/>
            <person name="Natvig D."/>
            <person name="Lalanne C."/>
            <person name="Gautier V."/>
            <person name="Ament-velasquez S.L."/>
            <person name="Kruys A."/>
            <person name="Hutchinson M.I."/>
            <person name="Powell A.J."/>
            <person name="Barry K."/>
            <person name="Miller A.N."/>
            <person name="Grigoriev I.V."/>
            <person name="Debuchy R."/>
            <person name="Gladieux P."/>
            <person name="Thoren M.H."/>
            <person name="Johannesson H."/>
        </authorList>
    </citation>
    <scope>NUCLEOTIDE SEQUENCE</scope>
    <source>
        <strain evidence="7">CBS 232.78</strain>
    </source>
</reference>
<feature type="compositionally biased region" description="Polar residues" evidence="5">
    <location>
        <begin position="36"/>
        <end position="51"/>
    </location>
</feature>
<dbReference type="InterPro" id="IPR036397">
    <property type="entry name" value="RNaseH_sf"/>
</dbReference>
<comment type="caution">
    <text evidence="7">The sequence shown here is derived from an EMBL/GenBank/DDBJ whole genome shotgun (WGS) entry which is preliminary data.</text>
</comment>
<dbReference type="GO" id="GO:0004527">
    <property type="term" value="F:exonuclease activity"/>
    <property type="evidence" value="ECO:0007669"/>
    <property type="project" value="UniProtKB-KW"/>
</dbReference>
<dbReference type="InterPro" id="IPR012337">
    <property type="entry name" value="RNaseH-like_sf"/>
</dbReference>
<dbReference type="AlphaFoldDB" id="A0AAE0KKE1"/>
<dbReference type="Gene3D" id="3.30.420.10">
    <property type="entry name" value="Ribonuclease H-like superfamily/Ribonuclease H"/>
    <property type="match status" value="1"/>
</dbReference>
<feature type="domain" description="Exonuclease" evidence="6">
    <location>
        <begin position="411"/>
        <end position="612"/>
    </location>
</feature>
<dbReference type="SUPFAM" id="SSF53098">
    <property type="entry name" value="Ribonuclease H-like"/>
    <property type="match status" value="1"/>
</dbReference>
<accession>A0AAE0KKE1</accession>
<dbReference type="InterPro" id="IPR013520">
    <property type="entry name" value="Ribonucl_H"/>
</dbReference>
<gene>
    <name evidence="7" type="ORF">B0H63DRAFT_237294</name>
</gene>
<organism evidence="7 8">
    <name type="scientific">Podospora didyma</name>
    <dbReference type="NCBI Taxonomy" id="330526"/>
    <lineage>
        <taxon>Eukaryota</taxon>
        <taxon>Fungi</taxon>
        <taxon>Dikarya</taxon>
        <taxon>Ascomycota</taxon>
        <taxon>Pezizomycotina</taxon>
        <taxon>Sordariomycetes</taxon>
        <taxon>Sordariomycetidae</taxon>
        <taxon>Sordariales</taxon>
        <taxon>Podosporaceae</taxon>
        <taxon>Podospora</taxon>
    </lineage>
</organism>
<dbReference type="EMBL" id="JAULSW010000006">
    <property type="protein sequence ID" value="KAK3378124.1"/>
    <property type="molecule type" value="Genomic_DNA"/>
</dbReference>
<evidence type="ECO:0000256" key="5">
    <source>
        <dbReference type="SAM" id="MobiDB-lite"/>
    </source>
</evidence>
<comment type="similarity">
    <text evidence="1">Belongs to the REXO1/REXO3 family.</text>
</comment>
<protein>
    <recommendedName>
        <fullName evidence="6">Exonuclease domain-containing protein</fullName>
    </recommendedName>
</protein>
<dbReference type="GO" id="GO:0003676">
    <property type="term" value="F:nucleic acid binding"/>
    <property type="evidence" value="ECO:0007669"/>
    <property type="project" value="InterPro"/>
</dbReference>
<dbReference type="Proteomes" id="UP001285441">
    <property type="component" value="Unassembled WGS sequence"/>
</dbReference>
<dbReference type="CDD" id="cd06145">
    <property type="entry name" value="REX1_like"/>
    <property type="match status" value="1"/>
</dbReference>
<dbReference type="PANTHER" id="PTHR12801:SF112">
    <property type="entry name" value="RNA EXONUCLEASE 3"/>
    <property type="match status" value="1"/>
</dbReference>
<dbReference type="InterPro" id="IPR047021">
    <property type="entry name" value="REXO1/3/4-like"/>
</dbReference>
<feature type="compositionally biased region" description="Low complexity" evidence="5">
    <location>
        <begin position="101"/>
        <end position="121"/>
    </location>
</feature>
<evidence type="ECO:0000259" key="6">
    <source>
        <dbReference type="SMART" id="SM00479"/>
    </source>
</evidence>
<feature type="region of interest" description="Disordered" evidence="5">
    <location>
        <begin position="475"/>
        <end position="502"/>
    </location>
</feature>
<dbReference type="SMART" id="SM00479">
    <property type="entry name" value="EXOIII"/>
    <property type="match status" value="1"/>
</dbReference>
<evidence type="ECO:0000313" key="7">
    <source>
        <dbReference type="EMBL" id="KAK3378124.1"/>
    </source>
</evidence>
<evidence type="ECO:0000256" key="4">
    <source>
        <dbReference type="ARBA" id="ARBA00022839"/>
    </source>
</evidence>
<evidence type="ECO:0000256" key="2">
    <source>
        <dbReference type="ARBA" id="ARBA00022722"/>
    </source>
</evidence>
<keyword evidence="8" id="KW-1185">Reference proteome</keyword>
<evidence type="ECO:0000313" key="8">
    <source>
        <dbReference type="Proteomes" id="UP001285441"/>
    </source>
</evidence>
<proteinExistence type="inferred from homology"/>
<dbReference type="InterPro" id="IPR034922">
    <property type="entry name" value="REX1-like_exo"/>
</dbReference>
<keyword evidence="4" id="KW-0269">Exonuclease</keyword>
<keyword evidence="2" id="KW-0540">Nuclease</keyword>
<evidence type="ECO:0000256" key="3">
    <source>
        <dbReference type="ARBA" id="ARBA00022801"/>
    </source>
</evidence>
<dbReference type="GO" id="GO:0005634">
    <property type="term" value="C:nucleus"/>
    <property type="evidence" value="ECO:0007669"/>
    <property type="project" value="TreeGrafter"/>
</dbReference>
<reference evidence="7" key="1">
    <citation type="journal article" date="2023" name="Mol. Phylogenet. Evol.">
        <title>Genome-scale phylogeny and comparative genomics of the fungal order Sordariales.</title>
        <authorList>
            <person name="Hensen N."/>
            <person name="Bonometti L."/>
            <person name="Westerberg I."/>
            <person name="Brannstrom I.O."/>
            <person name="Guillou S."/>
            <person name="Cros-Aarteil S."/>
            <person name="Calhoun S."/>
            <person name="Haridas S."/>
            <person name="Kuo A."/>
            <person name="Mondo S."/>
            <person name="Pangilinan J."/>
            <person name="Riley R."/>
            <person name="LaButti K."/>
            <person name="Andreopoulos B."/>
            <person name="Lipzen A."/>
            <person name="Chen C."/>
            <person name="Yan M."/>
            <person name="Daum C."/>
            <person name="Ng V."/>
            <person name="Clum A."/>
            <person name="Steindorff A."/>
            <person name="Ohm R.A."/>
            <person name="Martin F."/>
            <person name="Silar P."/>
            <person name="Natvig D.O."/>
            <person name="Lalanne C."/>
            <person name="Gautier V."/>
            <person name="Ament-Velasquez S.L."/>
            <person name="Kruys A."/>
            <person name="Hutchinson M.I."/>
            <person name="Powell A.J."/>
            <person name="Barry K."/>
            <person name="Miller A.N."/>
            <person name="Grigoriev I.V."/>
            <person name="Debuchy R."/>
            <person name="Gladieux P."/>
            <person name="Hiltunen Thoren M."/>
            <person name="Johannesson H."/>
        </authorList>
    </citation>
    <scope>NUCLEOTIDE SEQUENCE</scope>
    <source>
        <strain evidence="7">CBS 232.78</strain>
    </source>
</reference>